<sequence>MVNFYLLNIILATAAIFSAIVALGLFGYVLYNQPGMALNVRRNSGNAQVSTERRPIQMESLEPMSRAKRDNGVETATSTVDYIEYQTIEPLAEKVIVQPECQSSSTRC</sequence>
<accession>A0A811JUG9</accession>
<dbReference type="Proteomes" id="UP000783686">
    <property type="component" value="Unassembled WGS sequence"/>
</dbReference>
<evidence type="ECO:0000313" key="2">
    <source>
        <dbReference type="EMBL" id="CAD5206782.1"/>
    </source>
</evidence>
<proteinExistence type="predicted"/>
<dbReference type="OrthoDB" id="10484297at2759"/>
<dbReference type="EMBL" id="CAJFCW020000001">
    <property type="protein sequence ID" value="CAG9083104.1"/>
    <property type="molecule type" value="Genomic_DNA"/>
</dbReference>
<keyword evidence="3" id="KW-1185">Reference proteome</keyword>
<protein>
    <submittedName>
        <fullName evidence="2">Uncharacterized protein</fullName>
    </submittedName>
</protein>
<gene>
    <name evidence="2" type="ORF">BOKJ2_LOCUS1466</name>
</gene>
<evidence type="ECO:0000256" key="1">
    <source>
        <dbReference type="SAM" id="Phobius"/>
    </source>
</evidence>
<keyword evidence="1" id="KW-1133">Transmembrane helix</keyword>
<dbReference type="AlphaFoldDB" id="A0A811JUG9"/>
<comment type="caution">
    <text evidence="2">The sequence shown here is derived from an EMBL/GenBank/DDBJ whole genome shotgun (WGS) entry which is preliminary data.</text>
</comment>
<feature type="transmembrane region" description="Helical" evidence="1">
    <location>
        <begin position="6"/>
        <end position="31"/>
    </location>
</feature>
<name>A0A811JUG9_9BILA</name>
<reference evidence="2" key="1">
    <citation type="submission" date="2020-09" db="EMBL/GenBank/DDBJ databases">
        <authorList>
            <person name="Kikuchi T."/>
        </authorList>
    </citation>
    <scope>NUCLEOTIDE SEQUENCE</scope>
    <source>
        <strain evidence="2">SH1</strain>
    </source>
</reference>
<keyword evidence="1" id="KW-0472">Membrane</keyword>
<evidence type="ECO:0000313" key="3">
    <source>
        <dbReference type="Proteomes" id="UP000614601"/>
    </source>
</evidence>
<organism evidence="2 3">
    <name type="scientific">Bursaphelenchus okinawaensis</name>
    <dbReference type="NCBI Taxonomy" id="465554"/>
    <lineage>
        <taxon>Eukaryota</taxon>
        <taxon>Metazoa</taxon>
        <taxon>Ecdysozoa</taxon>
        <taxon>Nematoda</taxon>
        <taxon>Chromadorea</taxon>
        <taxon>Rhabditida</taxon>
        <taxon>Tylenchina</taxon>
        <taxon>Tylenchomorpha</taxon>
        <taxon>Aphelenchoidea</taxon>
        <taxon>Aphelenchoididae</taxon>
        <taxon>Bursaphelenchus</taxon>
    </lineage>
</organism>
<dbReference type="EMBL" id="CAJFDH010000001">
    <property type="protein sequence ID" value="CAD5206782.1"/>
    <property type="molecule type" value="Genomic_DNA"/>
</dbReference>
<dbReference type="Proteomes" id="UP000614601">
    <property type="component" value="Unassembled WGS sequence"/>
</dbReference>
<keyword evidence="1" id="KW-0812">Transmembrane</keyword>